<evidence type="ECO:0000256" key="1">
    <source>
        <dbReference type="ARBA" id="ARBA00004141"/>
    </source>
</evidence>
<evidence type="ECO:0000256" key="2">
    <source>
        <dbReference type="ARBA" id="ARBA00022692"/>
    </source>
</evidence>
<dbReference type="OrthoDB" id="330924at2157"/>
<accession>A0A1I0LZZ4</accession>
<dbReference type="GO" id="GO:0016020">
    <property type="term" value="C:membrane"/>
    <property type="evidence" value="ECO:0007669"/>
    <property type="project" value="UniProtKB-SubCell"/>
</dbReference>
<evidence type="ECO:0000259" key="6">
    <source>
        <dbReference type="Pfam" id="PF00892"/>
    </source>
</evidence>
<dbReference type="AlphaFoldDB" id="A0A1I0LZZ4"/>
<reference evidence="8" key="1">
    <citation type="submission" date="2016-10" db="EMBL/GenBank/DDBJ databases">
        <authorList>
            <person name="Varghese N."/>
        </authorList>
    </citation>
    <scope>NUCLEOTIDE SEQUENCE [LARGE SCALE GENOMIC DNA]</scope>
    <source>
        <strain evidence="8">CGMCC 1.12284</strain>
    </source>
</reference>
<dbReference type="STRING" id="1202768.SAMN05216285_0074"/>
<keyword evidence="3 5" id="KW-1133">Transmembrane helix</keyword>
<evidence type="ECO:0000313" key="7">
    <source>
        <dbReference type="EMBL" id="SEV80137.1"/>
    </source>
</evidence>
<feature type="transmembrane region" description="Helical" evidence="5">
    <location>
        <begin position="38"/>
        <end position="57"/>
    </location>
</feature>
<organism evidence="7 8">
    <name type="scientific">Natrinema salifodinae</name>
    <dbReference type="NCBI Taxonomy" id="1202768"/>
    <lineage>
        <taxon>Archaea</taxon>
        <taxon>Methanobacteriati</taxon>
        <taxon>Methanobacteriota</taxon>
        <taxon>Stenosarchaea group</taxon>
        <taxon>Halobacteria</taxon>
        <taxon>Halobacteriales</taxon>
        <taxon>Natrialbaceae</taxon>
        <taxon>Natrinema</taxon>
    </lineage>
</organism>
<feature type="domain" description="EamA" evidence="6">
    <location>
        <begin position="7"/>
        <end position="141"/>
    </location>
</feature>
<dbReference type="PANTHER" id="PTHR32322:SF2">
    <property type="entry name" value="EAMA DOMAIN-CONTAINING PROTEIN"/>
    <property type="match status" value="1"/>
</dbReference>
<evidence type="ECO:0000256" key="5">
    <source>
        <dbReference type="SAM" id="Phobius"/>
    </source>
</evidence>
<feature type="transmembrane region" description="Helical" evidence="5">
    <location>
        <begin position="248"/>
        <end position="271"/>
    </location>
</feature>
<protein>
    <submittedName>
        <fullName evidence="7">Uncharacterized membrane protein</fullName>
    </submittedName>
</protein>
<dbReference type="Proteomes" id="UP000183275">
    <property type="component" value="Unassembled WGS sequence"/>
</dbReference>
<feature type="transmembrane region" description="Helical" evidence="5">
    <location>
        <begin position="159"/>
        <end position="180"/>
    </location>
</feature>
<dbReference type="eggNOG" id="arCOG00272">
    <property type="taxonomic scope" value="Archaea"/>
</dbReference>
<keyword evidence="8" id="KW-1185">Reference proteome</keyword>
<feature type="transmembrane region" description="Helical" evidence="5">
    <location>
        <begin position="277"/>
        <end position="298"/>
    </location>
</feature>
<feature type="transmembrane region" description="Helical" evidence="5">
    <location>
        <begin position="6"/>
        <end position="26"/>
    </location>
</feature>
<dbReference type="PANTHER" id="PTHR32322">
    <property type="entry name" value="INNER MEMBRANE TRANSPORTER"/>
    <property type="match status" value="1"/>
</dbReference>
<dbReference type="InterPro" id="IPR037185">
    <property type="entry name" value="EmrE-like"/>
</dbReference>
<name>A0A1I0LZZ4_9EURY</name>
<dbReference type="Pfam" id="PF00892">
    <property type="entry name" value="EamA"/>
    <property type="match status" value="2"/>
</dbReference>
<sequence length="299" mass="31115">MLSALPIGALLATVGAAGLAVQALCIRYGTVRSQSTQALLVVLAVNLTALVPITFVFADPVAEFTRRSLIAFVGAGLVGTMAGRAFYYEGIKRIGASRSEPIKASQPLHASLLAVVVLGEVVTGLHFVSMLCIVVGIALITWETAQNGLTAGETNASALLFPVMGAVLYGIEPVIATLGFNAGTSALSGLLVKTVSAAIGFVAYLFWRRALPALLTYDVAELRWLVAAGLANTTFLVAYYTALEVSTVAVVVPIVQSSPLLVITLSALFVGDDLERISLRLGIYTLFVIAGAIGVTIFG</sequence>
<gene>
    <name evidence="7" type="ORF">SAMN05216285_0074</name>
</gene>
<dbReference type="RefSeq" id="WP_049990259.1">
    <property type="nucleotide sequence ID" value="NZ_FOIS01000001.1"/>
</dbReference>
<keyword evidence="4 5" id="KW-0472">Membrane</keyword>
<feature type="transmembrane region" description="Helical" evidence="5">
    <location>
        <begin position="108"/>
        <end position="139"/>
    </location>
</feature>
<dbReference type="SUPFAM" id="SSF103481">
    <property type="entry name" value="Multidrug resistance efflux transporter EmrE"/>
    <property type="match status" value="1"/>
</dbReference>
<dbReference type="InterPro" id="IPR000620">
    <property type="entry name" value="EamA_dom"/>
</dbReference>
<evidence type="ECO:0000256" key="4">
    <source>
        <dbReference type="ARBA" id="ARBA00023136"/>
    </source>
</evidence>
<feature type="transmembrane region" description="Helical" evidence="5">
    <location>
        <begin position="187"/>
        <end position="207"/>
    </location>
</feature>
<proteinExistence type="predicted"/>
<evidence type="ECO:0000256" key="3">
    <source>
        <dbReference type="ARBA" id="ARBA00022989"/>
    </source>
</evidence>
<feature type="transmembrane region" description="Helical" evidence="5">
    <location>
        <begin position="222"/>
        <end position="241"/>
    </location>
</feature>
<feature type="transmembrane region" description="Helical" evidence="5">
    <location>
        <begin position="69"/>
        <end position="87"/>
    </location>
</feature>
<dbReference type="Gene3D" id="1.10.3730.20">
    <property type="match status" value="1"/>
</dbReference>
<dbReference type="InterPro" id="IPR050638">
    <property type="entry name" value="AA-Vitamin_Transporters"/>
</dbReference>
<evidence type="ECO:0000313" key="8">
    <source>
        <dbReference type="Proteomes" id="UP000183275"/>
    </source>
</evidence>
<dbReference type="EMBL" id="FOIS01000001">
    <property type="protein sequence ID" value="SEV80137.1"/>
    <property type="molecule type" value="Genomic_DNA"/>
</dbReference>
<comment type="subcellular location">
    <subcellularLocation>
        <location evidence="1">Membrane</location>
        <topology evidence="1">Multi-pass membrane protein</topology>
    </subcellularLocation>
</comment>
<feature type="domain" description="EamA" evidence="6">
    <location>
        <begin position="158"/>
        <end position="296"/>
    </location>
</feature>
<keyword evidence="2 5" id="KW-0812">Transmembrane</keyword>